<protein>
    <submittedName>
        <fullName evidence="1">Lipopolysaccharide kinase InaA family protein</fullName>
    </submittedName>
</protein>
<comment type="caution">
    <text evidence="1">The sequence shown here is derived from an EMBL/GenBank/DDBJ whole genome shotgun (WGS) entry which is preliminary data.</text>
</comment>
<keyword evidence="1" id="KW-0808">Transferase</keyword>
<evidence type="ECO:0000313" key="2">
    <source>
        <dbReference type="Proteomes" id="UP001597206"/>
    </source>
</evidence>
<dbReference type="InterPro" id="IPR011009">
    <property type="entry name" value="Kinase-like_dom_sf"/>
</dbReference>
<dbReference type="Gene3D" id="1.10.510.10">
    <property type="entry name" value="Transferase(Phosphotransferase) domain 1"/>
    <property type="match status" value="1"/>
</dbReference>
<dbReference type="SUPFAM" id="SSF56112">
    <property type="entry name" value="Protein kinase-like (PK-like)"/>
    <property type="match status" value="2"/>
</dbReference>
<sequence>MAHQQPTSISLGNSIFPPLSACPVVSGEQIILSDSSTLTQLQVHRMLPGRRWVFSAQWQGQAVFAKVFVGTQAGKYAQRDAQGALWLAAAKLDTPALLWQGIAQSGQAQVLIYAAIPQARNVHQVYAQSETEQRFALIEKVVRVLARQHAAGLVQTDLHLKNFMLANDQVWSIDGDGIRKKTLSRCACYQQLAALIGKLAVLDQQAWVTSLLAAYQRQRHWSDQQDARQVLNWASRYKALEVREYVERKIFRNCSDVVWQQTTGFVLARNAHAMLPDLSPDSLETAMRTGSLLKDGNTSTVVRTRLAQQDVVIKRYNIKHVLHAIGRSWRPSRAAVSWSNAHRLQYYGFLTPQPLAMLEKRFCGLRGEAYFVSAVSELPDALAFFQTVKDDALRSEALRQLALTCYQFYLLKISHGDLKASNLQVNLQGQISVMDLDSMQQYRCARRALRAHVRDIRRLLQNWKDDTSLYNALLLSFHAVYVDHTPLKLAGISV</sequence>
<accession>A0ABW3PDI6</accession>
<keyword evidence="1" id="KW-0418">Kinase</keyword>
<proteinExistence type="predicted"/>
<evidence type="ECO:0000313" key="1">
    <source>
        <dbReference type="EMBL" id="MFD1123682.1"/>
    </source>
</evidence>
<dbReference type="RefSeq" id="WP_379035612.1">
    <property type="nucleotide sequence ID" value="NZ_JBHTLN010000007.1"/>
</dbReference>
<keyword evidence="2" id="KW-1185">Reference proteome</keyword>
<organism evidence="1 2">
    <name type="scientific">Methylophilus flavus</name>
    <dbReference type="NCBI Taxonomy" id="640084"/>
    <lineage>
        <taxon>Bacteria</taxon>
        <taxon>Pseudomonadati</taxon>
        <taxon>Pseudomonadota</taxon>
        <taxon>Betaproteobacteria</taxon>
        <taxon>Nitrosomonadales</taxon>
        <taxon>Methylophilaceae</taxon>
        <taxon>Methylophilus</taxon>
    </lineage>
</organism>
<gene>
    <name evidence="1" type="ORF">ACFQ2T_14290</name>
</gene>
<dbReference type="EMBL" id="JBHTLN010000007">
    <property type="protein sequence ID" value="MFD1123682.1"/>
    <property type="molecule type" value="Genomic_DNA"/>
</dbReference>
<reference evidence="2" key="1">
    <citation type="journal article" date="2019" name="Int. J. Syst. Evol. Microbiol.">
        <title>The Global Catalogue of Microorganisms (GCM) 10K type strain sequencing project: providing services to taxonomists for standard genome sequencing and annotation.</title>
        <authorList>
            <consortium name="The Broad Institute Genomics Platform"/>
            <consortium name="The Broad Institute Genome Sequencing Center for Infectious Disease"/>
            <person name="Wu L."/>
            <person name="Ma J."/>
        </authorList>
    </citation>
    <scope>NUCLEOTIDE SEQUENCE [LARGE SCALE GENOMIC DNA]</scope>
    <source>
        <strain evidence="2">CCUG 58411</strain>
    </source>
</reference>
<dbReference type="Proteomes" id="UP001597206">
    <property type="component" value="Unassembled WGS sequence"/>
</dbReference>
<dbReference type="Pfam" id="PF06293">
    <property type="entry name" value="Kdo"/>
    <property type="match status" value="1"/>
</dbReference>
<dbReference type="GO" id="GO:0016301">
    <property type="term" value="F:kinase activity"/>
    <property type="evidence" value="ECO:0007669"/>
    <property type="project" value="UniProtKB-KW"/>
</dbReference>
<name>A0ABW3PDI6_9PROT</name>